<dbReference type="SMART" id="SM00320">
    <property type="entry name" value="WD40"/>
    <property type="match status" value="4"/>
</dbReference>
<keyword evidence="6" id="KW-0539">Nucleus</keyword>
<organism evidence="12 13">
    <name type="scientific">Cotesia glomerata</name>
    <name type="common">Lepidopteran parasitic wasp</name>
    <name type="synonym">Apanteles glomeratus</name>
    <dbReference type="NCBI Taxonomy" id="32391"/>
    <lineage>
        <taxon>Eukaryota</taxon>
        <taxon>Metazoa</taxon>
        <taxon>Ecdysozoa</taxon>
        <taxon>Arthropoda</taxon>
        <taxon>Hexapoda</taxon>
        <taxon>Insecta</taxon>
        <taxon>Pterygota</taxon>
        <taxon>Neoptera</taxon>
        <taxon>Endopterygota</taxon>
        <taxon>Hymenoptera</taxon>
        <taxon>Apocrita</taxon>
        <taxon>Ichneumonoidea</taxon>
        <taxon>Braconidae</taxon>
        <taxon>Microgastrinae</taxon>
        <taxon>Cotesia</taxon>
    </lineage>
</organism>
<name>A0AAV7J4H4_COTGL</name>
<keyword evidence="5" id="KW-0677">Repeat</keyword>
<dbReference type="Pfam" id="PF23097">
    <property type="entry name" value="NOL10_2nd"/>
    <property type="match status" value="1"/>
</dbReference>
<evidence type="ECO:0000313" key="12">
    <source>
        <dbReference type="EMBL" id="KAH0564190.1"/>
    </source>
</evidence>
<evidence type="ECO:0000256" key="8">
    <source>
        <dbReference type="SAM" id="MobiDB-lite"/>
    </source>
</evidence>
<evidence type="ECO:0000256" key="4">
    <source>
        <dbReference type="ARBA" id="ARBA00022574"/>
    </source>
</evidence>
<dbReference type="InterPro" id="IPR056550">
    <property type="entry name" value="NOL10_2nd"/>
</dbReference>
<comment type="caution">
    <text evidence="12">The sequence shown here is derived from an EMBL/GenBank/DDBJ whole genome shotgun (WGS) entry which is preliminary data.</text>
</comment>
<dbReference type="InterPro" id="IPR040382">
    <property type="entry name" value="NOL10/Enp2"/>
</dbReference>
<dbReference type="GO" id="GO:0030686">
    <property type="term" value="C:90S preribosome"/>
    <property type="evidence" value="ECO:0007669"/>
    <property type="project" value="TreeGrafter"/>
</dbReference>
<evidence type="ECO:0000259" key="10">
    <source>
        <dbReference type="Pfam" id="PF23097"/>
    </source>
</evidence>
<evidence type="ECO:0000256" key="2">
    <source>
        <dbReference type="ARBA" id="ARBA00005264"/>
    </source>
</evidence>
<dbReference type="InterPro" id="IPR015943">
    <property type="entry name" value="WD40/YVTN_repeat-like_dom_sf"/>
</dbReference>
<feature type="compositionally biased region" description="Basic residues" evidence="8">
    <location>
        <begin position="559"/>
        <end position="568"/>
    </location>
</feature>
<feature type="compositionally biased region" description="Basic and acidic residues" evidence="8">
    <location>
        <begin position="539"/>
        <end position="558"/>
    </location>
</feature>
<gene>
    <name evidence="12" type="ORF">KQX54_010089</name>
</gene>
<protein>
    <recommendedName>
        <fullName evidence="3">Nucleolar protein 10</fullName>
    </recommendedName>
</protein>
<dbReference type="EMBL" id="JAHXZJ010000002">
    <property type="protein sequence ID" value="KAH0564190.1"/>
    <property type="molecule type" value="Genomic_DNA"/>
</dbReference>
<feature type="region of interest" description="Disordered" evidence="8">
    <location>
        <begin position="645"/>
        <end position="666"/>
    </location>
</feature>
<keyword evidence="4 7" id="KW-0853">WD repeat</keyword>
<evidence type="ECO:0000256" key="7">
    <source>
        <dbReference type="PROSITE-ProRule" id="PRU00221"/>
    </source>
</evidence>
<dbReference type="PANTHER" id="PTHR14927:SF0">
    <property type="entry name" value="NUCLEOLAR PROTEIN 10"/>
    <property type="match status" value="1"/>
</dbReference>
<dbReference type="InterPro" id="IPR012580">
    <property type="entry name" value="NUC153"/>
</dbReference>
<evidence type="ECO:0000256" key="6">
    <source>
        <dbReference type="ARBA" id="ARBA00023242"/>
    </source>
</evidence>
<feature type="domain" description="Nucleolar protein 10-like N-terminal" evidence="11">
    <location>
        <begin position="5"/>
        <end position="367"/>
    </location>
</feature>
<dbReference type="InterPro" id="IPR056551">
    <property type="entry name" value="Beta-prop_NOL10_N"/>
</dbReference>
<feature type="domain" description="Nucleolar protein 10-like second" evidence="10">
    <location>
        <begin position="370"/>
        <end position="414"/>
    </location>
</feature>
<comment type="similarity">
    <text evidence="2">Belongs to the WD repeat NOL10/ENP2 family.</text>
</comment>
<dbReference type="InterPro" id="IPR036322">
    <property type="entry name" value="WD40_repeat_dom_sf"/>
</dbReference>
<accession>A0AAV7J4H4</accession>
<dbReference type="PROSITE" id="PS50082">
    <property type="entry name" value="WD_REPEATS_2"/>
    <property type="match status" value="1"/>
</dbReference>
<feature type="compositionally biased region" description="Acidic residues" evidence="8">
    <location>
        <begin position="572"/>
        <end position="581"/>
    </location>
</feature>
<dbReference type="FunFam" id="2.130.10.10:FF:001909">
    <property type="entry name" value="WD repeat, SAM and U-box domain-containing protein"/>
    <property type="match status" value="1"/>
</dbReference>
<sequence length="682" mass="79101">MIPVASPNDVKIYNLSAGVSIPEWIPAEKRRRLIKKHARLRKNIQLIQDFDMPQISSCIKMSRDGESIFATGVYKPRVRCFDTKELSMKFERCFDSEVVNFQILSDDYSKLVFLQNDRHVEIHAAHGRHHRLRIPRFGRDLEYHYPSCDLFIVGVSNEIYRLNLERGQFLKSFESESSAINKCAINPEHHLLVVGNQEGKVEAWDPRIKDKVGSLDCAFYLATQNQSMDEVPSVTSLKFQDGLTMGVGTATGQILLYDIRSNKPFLVKDQMNGLPIRGLEFHNQMDLVYSMDSSIVKIWEKNTGKLYTSIQSTAEFNDLCVVPDSGLLFIANEDPKIQSYYIPNLGPAPSWCHWLDSMIEDMEETNFETVYDNYKFVTEKELEELGFSDLKGTNMLRAYMHGYFMDIRLWRKAIDAIKPFSYEEFKNKKIREKVNEERASKIHIEKLPEINKELAFKLSENKKKGSIGLLKDDRFKGLFSNPDFQVDKNSEEYVRHFPVVAQLDKSKQKQLRALEAKESKEKILTAFDEDEQREDSDEELLRHDSSSDDEKPWTEEFKKKYRQLKRSRREAEEDENSDDDEKEKSEGKVLKQPKFVEVQEGVEFRRGKPFVSTKKRSTFDGKSKFESNSDNIKMSRGSREMTFNINSNKNKFGKGRGAGREHNRAHLKGVLRPAGNIGKRKY</sequence>
<dbReference type="GO" id="GO:0032040">
    <property type="term" value="C:small-subunit processome"/>
    <property type="evidence" value="ECO:0007669"/>
    <property type="project" value="TreeGrafter"/>
</dbReference>
<reference evidence="12 13" key="1">
    <citation type="journal article" date="2021" name="J. Hered.">
        <title>A chromosome-level genome assembly of the parasitoid wasp, Cotesia glomerata (Hymenoptera: Braconidae).</title>
        <authorList>
            <person name="Pinto B.J."/>
            <person name="Weis J.J."/>
            <person name="Gamble T."/>
            <person name="Ode P.J."/>
            <person name="Paul R."/>
            <person name="Zaspel J.M."/>
        </authorList>
    </citation>
    <scope>NUCLEOTIDE SEQUENCE [LARGE SCALE GENOMIC DNA]</scope>
    <source>
        <strain evidence="12">CgM1</strain>
    </source>
</reference>
<dbReference type="GO" id="GO:0000462">
    <property type="term" value="P:maturation of SSU-rRNA from tricistronic rRNA transcript (SSU-rRNA, 5.8S rRNA, LSU-rRNA)"/>
    <property type="evidence" value="ECO:0007669"/>
    <property type="project" value="TreeGrafter"/>
</dbReference>
<feature type="domain" description="NUC153" evidence="9">
    <location>
        <begin position="472"/>
        <end position="496"/>
    </location>
</feature>
<dbReference type="Pfam" id="PF23098">
    <property type="entry name" value="Beta-prop_NOL10_N"/>
    <property type="match status" value="1"/>
</dbReference>
<comment type="subcellular location">
    <subcellularLocation>
        <location evidence="1">Nucleus</location>
        <location evidence="1">Nucleolus</location>
    </subcellularLocation>
</comment>
<feature type="compositionally biased region" description="Acidic residues" evidence="8">
    <location>
        <begin position="527"/>
        <end position="538"/>
    </location>
</feature>
<dbReference type="AlphaFoldDB" id="A0AAV7J4H4"/>
<evidence type="ECO:0000313" key="13">
    <source>
        <dbReference type="Proteomes" id="UP000826195"/>
    </source>
</evidence>
<dbReference type="Pfam" id="PF08159">
    <property type="entry name" value="NUC153"/>
    <property type="match status" value="1"/>
</dbReference>
<evidence type="ECO:0000259" key="9">
    <source>
        <dbReference type="Pfam" id="PF08159"/>
    </source>
</evidence>
<keyword evidence="13" id="KW-1185">Reference proteome</keyword>
<evidence type="ECO:0000259" key="11">
    <source>
        <dbReference type="Pfam" id="PF23098"/>
    </source>
</evidence>
<feature type="region of interest" description="Disordered" evidence="8">
    <location>
        <begin position="525"/>
        <end position="592"/>
    </location>
</feature>
<proteinExistence type="inferred from homology"/>
<evidence type="ECO:0000256" key="3">
    <source>
        <dbReference type="ARBA" id="ARBA00015517"/>
    </source>
</evidence>
<evidence type="ECO:0000256" key="1">
    <source>
        <dbReference type="ARBA" id="ARBA00004604"/>
    </source>
</evidence>
<dbReference type="Proteomes" id="UP000826195">
    <property type="component" value="Unassembled WGS sequence"/>
</dbReference>
<dbReference type="InterPro" id="IPR001680">
    <property type="entry name" value="WD40_rpt"/>
</dbReference>
<feature type="repeat" description="WD" evidence="7">
    <location>
        <begin position="173"/>
        <end position="205"/>
    </location>
</feature>
<dbReference type="SUPFAM" id="SSF50978">
    <property type="entry name" value="WD40 repeat-like"/>
    <property type="match status" value="1"/>
</dbReference>
<dbReference type="PANTHER" id="PTHR14927">
    <property type="entry name" value="NUCLEOLAR PROTEIN 10"/>
    <property type="match status" value="1"/>
</dbReference>
<dbReference type="Gene3D" id="2.130.10.10">
    <property type="entry name" value="YVTN repeat-like/Quinoprotein amine dehydrogenase"/>
    <property type="match status" value="1"/>
</dbReference>
<evidence type="ECO:0000256" key="5">
    <source>
        <dbReference type="ARBA" id="ARBA00022737"/>
    </source>
</evidence>